<dbReference type="Gene3D" id="3.40.50.2000">
    <property type="entry name" value="Glycogen Phosphorylase B"/>
    <property type="match status" value="2"/>
</dbReference>
<dbReference type="EC" id="2.4.-.-" evidence="3"/>
<dbReference type="RefSeq" id="WP_380806106.1">
    <property type="nucleotide sequence ID" value="NZ_JBHUIV010000025.1"/>
</dbReference>
<proteinExistence type="predicted"/>
<dbReference type="EMBL" id="JBHUIV010000025">
    <property type="protein sequence ID" value="MFD2203533.1"/>
    <property type="molecule type" value="Genomic_DNA"/>
</dbReference>
<dbReference type="Proteomes" id="UP001597414">
    <property type="component" value="Unassembled WGS sequence"/>
</dbReference>
<gene>
    <name evidence="3" type="ORF">ACFSKV_18275</name>
</gene>
<keyword evidence="2 3" id="KW-0808">Transferase</keyword>
<organism evidence="3 4">
    <name type="scientific">Shivajiella indica</name>
    <dbReference type="NCBI Taxonomy" id="872115"/>
    <lineage>
        <taxon>Bacteria</taxon>
        <taxon>Pseudomonadati</taxon>
        <taxon>Bacteroidota</taxon>
        <taxon>Cytophagia</taxon>
        <taxon>Cytophagales</taxon>
        <taxon>Cyclobacteriaceae</taxon>
        <taxon>Shivajiella</taxon>
    </lineage>
</organism>
<dbReference type="SUPFAM" id="SSF53756">
    <property type="entry name" value="UDP-Glycosyltransferase/glycogen phosphorylase"/>
    <property type="match status" value="1"/>
</dbReference>
<protein>
    <submittedName>
        <fullName evidence="3">Glycosyltransferase</fullName>
        <ecNumber evidence="3">2.4.-.-</ecNumber>
    </submittedName>
</protein>
<evidence type="ECO:0000256" key="1">
    <source>
        <dbReference type="ARBA" id="ARBA00022676"/>
    </source>
</evidence>
<comment type="caution">
    <text evidence="3">The sequence shown here is derived from an EMBL/GenBank/DDBJ whole genome shotgun (WGS) entry which is preliminary data.</text>
</comment>
<dbReference type="PANTHER" id="PTHR12526">
    <property type="entry name" value="GLYCOSYLTRANSFERASE"/>
    <property type="match status" value="1"/>
</dbReference>
<name>A0ABW5BBM6_9BACT</name>
<evidence type="ECO:0000256" key="2">
    <source>
        <dbReference type="ARBA" id="ARBA00022679"/>
    </source>
</evidence>
<reference evidence="4" key="1">
    <citation type="journal article" date="2019" name="Int. J. Syst. Evol. Microbiol.">
        <title>The Global Catalogue of Microorganisms (GCM) 10K type strain sequencing project: providing services to taxonomists for standard genome sequencing and annotation.</title>
        <authorList>
            <consortium name="The Broad Institute Genomics Platform"/>
            <consortium name="The Broad Institute Genome Sequencing Center for Infectious Disease"/>
            <person name="Wu L."/>
            <person name="Ma J."/>
        </authorList>
    </citation>
    <scope>NUCLEOTIDE SEQUENCE [LARGE SCALE GENOMIC DNA]</scope>
    <source>
        <strain evidence="4">KCTC 19812</strain>
    </source>
</reference>
<dbReference type="PANTHER" id="PTHR12526:SF629">
    <property type="entry name" value="TEICHURONIC ACID BIOSYNTHESIS GLYCOSYLTRANSFERASE TUAH-RELATED"/>
    <property type="match status" value="1"/>
</dbReference>
<accession>A0ABW5BBM6</accession>
<evidence type="ECO:0000313" key="3">
    <source>
        <dbReference type="EMBL" id="MFD2203533.1"/>
    </source>
</evidence>
<evidence type="ECO:0000313" key="4">
    <source>
        <dbReference type="Proteomes" id="UP001597414"/>
    </source>
</evidence>
<keyword evidence="4" id="KW-1185">Reference proteome</keyword>
<sequence length="365" mass="42356">MKIVYLSSSNIPSKAANSINVTNMCQAFYELGNDITLITPKYPNTLEEDIYTFYGIDKEINIVRIKRNNSKFGLIFYLIHVFFQLKRIQPDRVVGRCVYSCYLATFLGFDVVFDSHRPEWEGGKIYFSFFKKMVVSKKLVKLTLNSNALKKIYEKNDFMNQFRFKMVVANNGARIYPLDQKVQLPGKNTYKVGYVGHLYKGRGIDVIIECANILKNVDFILVGGETKDINYWKNRVIGENAYFLGFIPPQEIFKFRNSFDMLLAPYQNDVYTQAGFNSVNFMNPIKILEYMSSKKPIIASNLPAIEDILEHEINGLLVKNDDVSAWCSQIQRLISNQELSQKISEQSYQDFLKNFTWRSRAEKFL</sequence>
<dbReference type="GO" id="GO:0016757">
    <property type="term" value="F:glycosyltransferase activity"/>
    <property type="evidence" value="ECO:0007669"/>
    <property type="project" value="UniProtKB-KW"/>
</dbReference>
<dbReference type="Pfam" id="PF13692">
    <property type="entry name" value="Glyco_trans_1_4"/>
    <property type="match status" value="1"/>
</dbReference>
<keyword evidence="1 3" id="KW-0328">Glycosyltransferase</keyword>